<dbReference type="HOGENOM" id="CLU_1957869_0_0_5"/>
<organism evidence="2 3">
    <name type="scientific">Rhodospirillum rubrum (strain ATCC 11170 / ATH 1.1.1 / DSM 467 / LMG 4362 / NCIMB 8255 / S1)</name>
    <dbReference type="NCBI Taxonomy" id="269796"/>
    <lineage>
        <taxon>Bacteria</taxon>
        <taxon>Pseudomonadati</taxon>
        <taxon>Pseudomonadota</taxon>
        <taxon>Alphaproteobacteria</taxon>
        <taxon>Rhodospirillales</taxon>
        <taxon>Rhodospirillaceae</taxon>
        <taxon>Rhodospirillum</taxon>
    </lineage>
</organism>
<dbReference type="STRING" id="269796.Rru_A0212"/>
<reference evidence="2 3" key="1">
    <citation type="journal article" date="2011" name="Stand. Genomic Sci.">
        <title>Complete genome sequence of Rhodospirillum rubrum type strain (S1).</title>
        <authorList>
            <person name="Munk A.C."/>
            <person name="Copeland A."/>
            <person name="Lucas S."/>
            <person name="Lapidus A."/>
            <person name="Del Rio T.G."/>
            <person name="Barry K."/>
            <person name="Detter J.C."/>
            <person name="Hammon N."/>
            <person name="Israni S."/>
            <person name="Pitluck S."/>
            <person name="Brettin T."/>
            <person name="Bruce D."/>
            <person name="Han C."/>
            <person name="Tapia R."/>
            <person name="Gilna P."/>
            <person name="Schmutz J."/>
            <person name="Larimer F."/>
            <person name="Land M."/>
            <person name="Kyrpides N.C."/>
            <person name="Mavromatis K."/>
            <person name="Richardson P."/>
            <person name="Rohde M."/>
            <person name="Goker M."/>
            <person name="Klenk H.P."/>
            <person name="Zhang Y."/>
            <person name="Roberts G.P."/>
            <person name="Reslewic S."/>
            <person name="Schwartz D.C."/>
        </authorList>
    </citation>
    <scope>NUCLEOTIDE SEQUENCE [LARGE SCALE GENOMIC DNA]</scope>
    <source>
        <strain evidence="3">ATCC 11170 / ATH 1.1.1 / DSM 467 / LMG 4362 / NCIMB 8255 / S1</strain>
    </source>
</reference>
<gene>
    <name evidence="2" type="ordered locus">Rru_A0212</name>
</gene>
<evidence type="ECO:0000256" key="1">
    <source>
        <dbReference type="SAM" id="MobiDB-lite"/>
    </source>
</evidence>
<sequence length="128" mass="13555">MGWIDALWNRLLGDPKAAAKPPPTRGGVKKTGRPPAATKGKPAPGKAGTKAAAAPVAEAGSAREKALAQVRAAQGDLMTPERAELIRKAMQVHGAKQKILANLSDEQRQRLVMTAMRTLLNEGRDKDS</sequence>
<dbReference type="PATRIC" id="fig|269796.9.peg.264"/>
<dbReference type="EnsemblBacteria" id="ABC21017">
    <property type="protein sequence ID" value="ABC21017"/>
    <property type="gene ID" value="Rru_A0212"/>
</dbReference>
<protein>
    <submittedName>
        <fullName evidence="2">Uncharacterized protein</fullName>
    </submittedName>
</protein>
<feature type="region of interest" description="Disordered" evidence="1">
    <location>
        <begin position="14"/>
        <end position="57"/>
    </location>
</feature>
<name>Q2RXX8_RHORT</name>
<dbReference type="EMBL" id="CP000230">
    <property type="protein sequence ID" value="ABC21017.1"/>
    <property type="molecule type" value="Genomic_DNA"/>
</dbReference>
<dbReference type="RefSeq" id="WP_011387965.1">
    <property type="nucleotide sequence ID" value="NC_007643.1"/>
</dbReference>
<accession>Q2RXX8</accession>
<evidence type="ECO:0000313" key="2">
    <source>
        <dbReference type="EMBL" id="ABC21017.1"/>
    </source>
</evidence>
<proteinExistence type="predicted"/>
<feature type="compositionally biased region" description="Low complexity" evidence="1">
    <location>
        <begin position="34"/>
        <end position="57"/>
    </location>
</feature>
<keyword evidence="3" id="KW-1185">Reference proteome</keyword>
<dbReference type="KEGG" id="rru:Rru_A0212"/>
<dbReference type="AlphaFoldDB" id="Q2RXX8"/>
<dbReference type="Proteomes" id="UP000001929">
    <property type="component" value="Chromosome"/>
</dbReference>
<evidence type="ECO:0000313" key="3">
    <source>
        <dbReference type="Proteomes" id="UP000001929"/>
    </source>
</evidence>